<dbReference type="EMBL" id="BA000045">
    <property type="protein sequence ID" value="BAC88926.1"/>
    <property type="molecule type" value="Genomic_DNA"/>
</dbReference>
<keyword evidence="3" id="KW-1185">Reference proteome</keyword>
<dbReference type="HOGENOM" id="CLU_151853_0_0_3"/>
<dbReference type="eggNOG" id="COG3464">
    <property type="taxonomic scope" value="Bacteria"/>
</dbReference>
<dbReference type="AlphaFoldDB" id="Q7NLY4"/>
<proteinExistence type="predicted"/>
<dbReference type="InterPro" id="IPR002560">
    <property type="entry name" value="Transposase_DDE"/>
</dbReference>
<dbReference type="KEGG" id="gvi:gsr0985"/>
<evidence type="ECO:0000259" key="1">
    <source>
        <dbReference type="Pfam" id="PF01610"/>
    </source>
</evidence>
<accession>Q7NLY4</accession>
<sequence>MREVSIDMWGGFTKVVQQVFSKAVIVYDRFHGTRMVVEAVKKIAKQCGFRKCKEQACLLKNGVDLSIEEQEELETRLKSSWRLRKAYAYKEEFRSI</sequence>
<reference evidence="2 3" key="1">
    <citation type="journal article" date="2003" name="DNA Res.">
        <title>Complete genome structure of Gloeobacter violaceus PCC 7421, a cyanobacterium that lacks thylakoids.</title>
        <authorList>
            <person name="Nakamura Y."/>
            <person name="Kaneko T."/>
            <person name="Sato S."/>
            <person name="Mimuro M."/>
            <person name="Miyashita H."/>
            <person name="Tsuchiya T."/>
            <person name="Sasamoto S."/>
            <person name="Watanabe A."/>
            <person name="Kawashima K."/>
            <person name="Kishida Y."/>
            <person name="Kiyokawa C."/>
            <person name="Kohara M."/>
            <person name="Matsumoto M."/>
            <person name="Matsuno A."/>
            <person name="Nakazaki N."/>
            <person name="Shimpo S."/>
            <person name="Takeuchi C."/>
            <person name="Yamada M."/>
            <person name="Tabata S."/>
        </authorList>
    </citation>
    <scope>NUCLEOTIDE SEQUENCE [LARGE SCALE GENOMIC DNA]</scope>
    <source>
        <strain evidence="3">ATCC 29082 / PCC 7421</strain>
    </source>
</reference>
<dbReference type="PhylomeDB" id="Q7NLY4"/>
<dbReference type="EnsemblBacteria" id="BAC88926">
    <property type="protein sequence ID" value="BAC88926"/>
    <property type="gene ID" value="BAC88926"/>
</dbReference>
<name>Q7NLY4_GLOVI</name>
<dbReference type="Proteomes" id="UP000000557">
    <property type="component" value="Chromosome"/>
</dbReference>
<protein>
    <submittedName>
        <fullName evidence="2">Gsr0985 protein</fullName>
    </submittedName>
</protein>
<dbReference type="InParanoid" id="Q7NLY4"/>
<feature type="domain" description="Transposase IS204/IS1001/IS1096/IS1165 DDE" evidence="1">
    <location>
        <begin position="2"/>
        <end position="96"/>
    </location>
</feature>
<gene>
    <name evidence="2" type="ordered locus">gsr0985</name>
</gene>
<evidence type="ECO:0000313" key="2">
    <source>
        <dbReference type="EMBL" id="BAC88926.1"/>
    </source>
</evidence>
<dbReference type="Pfam" id="PF01610">
    <property type="entry name" value="DDE_Tnp_ISL3"/>
    <property type="match status" value="1"/>
</dbReference>
<evidence type="ECO:0000313" key="3">
    <source>
        <dbReference type="Proteomes" id="UP000000557"/>
    </source>
</evidence>
<reference evidence="2 3" key="2">
    <citation type="journal article" date="2003" name="DNA Res.">
        <title>Complete genome structure of Gloeobacter violaceus PCC 7421, a cyanobacterium that lacks thylakoids (supplement).</title>
        <authorList>
            <person name="Nakamura Y."/>
            <person name="Kaneko T."/>
            <person name="Sato S."/>
            <person name="Mimuro M."/>
            <person name="Miyashita H."/>
            <person name="Tsuchiya T."/>
            <person name="Sasamoto S."/>
            <person name="Watanabe A."/>
            <person name="Kawashima K."/>
            <person name="Kishida Y."/>
            <person name="Kiyokawa C."/>
            <person name="Kohara M."/>
            <person name="Matsumoto M."/>
            <person name="Matsuno A."/>
            <person name="Nakazaki N."/>
            <person name="Shimpo S."/>
            <person name="Takeuchi C."/>
            <person name="Yamada M."/>
            <person name="Tabata S."/>
        </authorList>
    </citation>
    <scope>NUCLEOTIDE SEQUENCE [LARGE SCALE GENOMIC DNA]</scope>
    <source>
        <strain evidence="3">ATCC 29082 / PCC 7421</strain>
    </source>
</reference>
<organism evidence="2 3">
    <name type="scientific">Gloeobacter violaceus (strain ATCC 29082 / PCC 7421)</name>
    <dbReference type="NCBI Taxonomy" id="251221"/>
    <lineage>
        <taxon>Bacteria</taxon>
        <taxon>Bacillati</taxon>
        <taxon>Cyanobacteriota</taxon>
        <taxon>Cyanophyceae</taxon>
        <taxon>Gloeobacterales</taxon>
        <taxon>Gloeobacteraceae</taxon>
        <taxon>Gloeobacter</taxon>
    </lineage>
</organism>
<dbReference type="OrthoDB" id="524863at2"/>